<proteinExistence type="predicted"/>
<accession>A0A5C7FBA3</accession>
<dbReference type="SUPFAM" id="SSF81343">
    <property type="entry name" value="Fumarate reductase respiratory complex transmembrane subunits"/>
    <property type="match status" value="1"/>
</dbReference>
<name>A0A5C7FBA3_9BACT</name>
<feature type="transmembrane region" description="Helical" evidence="1">
    <location>
        <begin position="111"/>
        <end position="132"/>
    </location>
</feature>
<dbReference type="NCBIfam" id="TIGR02046">
    <property type="entry name" value="sdhC_b558_fam"/>
    <property type="match status" value="1"/>
</dbReference>
<evidence type="ECO:0000313" key="2">
    <source>
        <dbReference type="EMBL" id="TXF88132.1"/>
    </source>
</evidence>
<comment type="caution">
    <text evidence="2">The sequence shown here is derived from an EMBL/GenBank/DDBJ whole genome shotgun (WGS) entry which is preliminary data.</text>
</comment>
<evidence type="ECO:0000313" key="3">
    <source>
        <dbReference type="Proteomes" id="UP000321907"/>
    </source>
</evidence>
<dbReference type="InterPro" id="IPR011138">
    <property type="entry name" value="Cytochrome_b-558"/>
</dbReference>
<evidence type="ECO:0000256" key="1">
    <source>
        <dbReference type="SAM" id="Phobius"/>
    </source>
</evidence>
<keyword evidence="1" id="KW-0472">Membrane</keyword>
<dbReference type="GO" id="GO:0016020">
    <property type="term" value="C:membrane"/>
    <property type="evidence" value="ECO:0007669"/>
    <property type="project" value="InterPro"/>
</dbReference>
<feature type="transmembrane region" description="Helical" evidence="1">
    <location>
        <begin position="67"/>
        <end position="85"/>
    </location>
</feature>
<dbReference type="Proteomes" id="UP000321907">
    <property type="component" value="Unassembled WGS sequence"/>
</dbReference>
<dbReference type="RefSeq" id="WP_147931758.1">
    <property type="nucleotide sequence ID" value="NZ_VOXD01000026.1"/>
</dbReference>
<gene>
    <name evidence="2" type="ORF">FUA23_15945</name>
</gene>
<sequence>MNTWLGRFLTSSIGKKVVMALTGLFLISFLAVHLVGNLQLLASDGGQAFNEYAYFMTHNPLIKFTSYGLYAFILIHAIQGIALWLKNRAARGSQGYAVKVNRTAGASKASVRMGALGTIILLFILLHMYQFWLQMKLGNTAMVGYDGGEQVKDLYTLVMGVYANPVFVGIYVISMIVIGFHLWHGFESAFQTLGLNHPKWTPLIKLVGRAYSVLVPLGFAIIPIWMYLAQQ</sequence>
<dbReference type="EMBL" id="VOXD01000026">
    <property type="protein sequence ID" value="TXF88132.1"/>
    <property type="molecule type" value="Genomic_DNA"/>
</dbReference>
<keyword evidence="3" id="KW-1185">Reference proteome</keyword>
<feature type="transmembrane region" description="Helical" evidence="1">
    <location>
        <begin position="206"/>
        <end position="228"/>
    </location>
</feature>
<dbReference type="AlphaFoldDB" id="A0A5C7FBA3"/>
<dbReference type="CDD" id="cd03498">
    <property type="entry name" value="SQR_TypeB_2_TM"/>
    <property type="match status" value="1"/>
</dbReference>
<organism evidence="2 3">
    <name type="scientific">Neolewinella aurantiaca</name>
    <dbReference type="NCBI Taxonomy" id="2602767"/>
    <lineage>
        <taxon>Bacteria</taxon>
        <taxon>Pseudomonadati</taxon>
        <taxon>Bacteroidota</taxon>
        <taxon>Saprospiria</taxon>
        <taxon>Saprospirales</taxon>
        <taxon>Lewinellaceae</taxon>
        <taxon>Neolewinella</taxon>
    </lineage>
</organism>
<keyword evidence="1" id="KW-0812">Transmembrane</keyword>
<protein>
    <submittedName>
        <fullName evidence="2">Succinate dehydrogenase cytochrome b subunit</fullName>
    </submittedName>
</protein>
<feature type="transmembrane region" description="Helical" evidence="1">
    <location>
        <begin position="166"/>
        <end position="186"/>
    </location>
</feature>
<keyword evidence="1" id="KW-1133">Transmembrane helix</keyword>
<dbReference type="InterPro" id="IPR034804">
    <property type="entry name" value="SQR/QFR_C/D"/>
</dbReference>
<feature type="transmembrane region" description="Helical" evidence="1">
    <location>
        <begin position="17"/>
        <end position="36"/>
    </location>
</feature>
<reference evidence="2 3" key="1">
    <citation type="submission" date="2019-08" db="EMBL/GenBank/DDBJ databases">
        <title>Lewinella sp. strain SSH13 Genome sequencing and assembly.</title>
        <authorList>
            <person name="Kim I."/>
        </authorList>
    </citation>
    <scope>NUCLEOTIDE SEQUENCE [LARGE SCALE GENOMIC DNA]</scope>
    <source>
        <strain evidence="2 3">SSH13</strain>
    </source>
</reference>
<dbReference type="OrthoDB" id="9802842at2"/>
<dbReference type="Gene3D" id="1.20.1300.10">
    <property type="entry name" value="Fumarate reductase/succinate dehydrogenase, transmembrane subunit"/>
    <property type="match status" value="1"/>
</dbReference>